<dbReference type="EMBL" id="JADKYB010000008">
    <property type="protein sequence ID" value="MBM9506376.1"/>
    <property type="molecule type" value="Genomic_DNA"/>
</dbReference>
<keyword evidence="4" id="KW-1185">Reference proteome</keyword>
<feature type="chain" id="PRO_5045284014" description="Lipoprotein" evidence="2">
    <location>
        <begin position="24"/>
        <end position="223"/>
    </location>
</feature>
<evidence type="ECO:0008006" key="5">
    <source>
        <dbReference type="Google" id="ProtNLM"/>
    </source>
</evidence>
<evidence type="ECO:0000256" key="1">
    <source>
        <dbReference type="SAM" id="MobiDB-lite"/>
    </source>
</evidence>
<feature type="signal peptide" evidence="2">
    <location>
        <begin position="1"/>
        <end position="23"/>
    </location>
</feature>
<dbReference type="PROSITE" id="PS51257">
    <property type="entry name" value="PROKAR_LIPOPROTEIN"/>
    <property type="match status" value="1"/>
</dbReference>
<organism evidence="3 4">
    <name type="scientific">Actinacidiphila acididurans</name>
    <dbReference type="NCBI Taxonomy" id="2784346"/>
    <lineage>
        <taxon>Bacteria</taxon>
        <taxon>Bacillati</taxon>
        <taxon>Actinomycetota</taxon>
        <taxon>Actinomycetes</taxon>
        <taxon>Kitasatosporales</taxon>
        <taxon>Streptomycetaceae</taxon>
        <taxon>Actinacidiphila</taxon>
    </lineage>
</organism>
<evidence type="ECO:0000313" key="3">
    <source>
        <dbReference type="EMBL" id="MBM9506376.1"/>
    </source>
</evidence>
<dbReference type="Proteomes" id="UP000749040">
    <property type="component" value="Unassembled WGS sequence"/>
</dbReference>
<comment type="caution">
    <text evidence="3">The sequence shown here is derived from an EMBL/GenBank/DDBJ whole genome shotgun (WGS) entry which is preliminary data.</text>
</comment>
<keyword evidence="2" id="KW-0732">Signal</keyword>
<protein>
    <recommendedName>
        <fullName evidence="5">Lipoprotein</fullName>
    </recommendedName>
</protein>
<evidence type="ECO:0000313" key="4">
    <source>
        <dbReference type="Proteomes" id="UP000749040"/>
    </source>
</evidence>
<dbReference type="RefSeq" id="WP_205358210.1">
    <property type="nucleotide sequence ID" value="NZ_JADKYB010000008.1"/>
</dbReference>
<proteinExistence type="predicted"/>
<gene>
    <name evidence="3" type="ORF">ITX44_17810</name>
</gene>
<name>A0ABS2TSS3_9ACTN</name>
<reference evidence="3 4" key="1">
    <citation type="submission" date="2021-01" db="EMBL/GenBank/DDBJ databases">
        <title>Streptomyces acididurans sp. nov., isolated from a peat swamp forest soil.</title>
        <authorList>
            <person name="Chantavorakit T."/>
            <person name="Duangmal K."/>
        </authorList>
    </citation>
    <scope>NUCLEOTIDE SEQUENCE [LARGE SCALE GENOMIC DNA]</scope>
    <source>
        <strain evidence="3 4">KK5PA1</strain>
    </source>
</reference>
<feature type="compositionally biased region" description="Low complexity" evidence="1">
    <location>
        <begin position="31"/>
        <end position="81"/>
    </location>
</feature>
<sequence>MGNRARRASALAALAVAGCTVLAGCVKEPTTAAGASATPTPAASTPAASTVTPSVTASATPSTGATGGETTPPAPPTASGTVDPGATSPAHPASPTHVTPASSIGGSGSGGNECRNLAVSAQVKAAVTRTWETAEHVSHVQPKPGSFYYGGCGSDQYAATRFQGAAGATGADLVALQDEGSVLQFFRYGPGIGWQFVTSDSFPASNNCSAVAPAALAAQWHCH</sequence>
<feature type="region of interest" description="Disordered" evidence="1">
    <location>
        <begin position="31"/>
        <end position="110"/>
    </location>
</feature>
<accession>A0ABS2TSS3</accession>
<evidence type="ECO:0000256" key="2">
    <source>
        <dbReference type="SAM" id="SignalP"/>
    </source>
</evidence>